<accession>A0A382YCX6</accession>
<feature type="region of interest" description="Disordered" evidence="1">
    <location>
        <begin position="1"/>
        <end position="49"/>
    </location>
</feature>
<proteinExistence type="predicted"/>
<sequence>MGRQVDGQVNPSAVGSPVEIQAGGEIPAGDSHPPYNTSPPTSGWSYGLPDDDIKWGLRQESIQDETQVAYLERGAVLVQYNCPEECSDLVEQLRLVVNRYPEKVFLAPYGNMESTISLTS</sequence>
<feature type="compositionally biased region" description="Polar residues" evidence="1">
    <location>
        <begin position="34"/>
        <end position="44"/>
    </location>
</feature>
<dbReference type="InterPro" id="IPR021454">
    <property type="entry name" value="DUF3105"/>
</dbReference>
<name>A0A382YCX6_9ZZZZ</name>
<gene>
    <name evidence="2" type="ORF">METZ01_LOCUS434020</name>
</gene>
<reference evidence="2" key="1">
    <citation type="submission" date="2018-05" db="EMBL/GenBank/DDBJ databases">
        <authorList>
            <person name="Lanie J.A."/>
            <person name="Ng W.-L."/>
            <person name="Kazmierczak K.M."/>
            <person name="Andrzejewski T.M."/>
            <person name="Davidsen T.M."/>
            <person name="Wayne K.J."/>
            <person name="Tettelin H."/>
            <person name="Glass J.I."/>
            <person name="Rusch D."/>
            <person name="Podicherti R."/>
            <person name="Tsui H.-C.T."/>
            <person name="Winkler M.E."/>
        </authorList>
    </citation>
    <scope>NUCLEOTIDE SEQUENCE</scope>
</reference>
<evidence type="ECO:0000313" key="2">
    <source>
        <dbReference type="EMBL" id="SVD81166.1"/>
    </source>
</evidence>
<evidence type="ECO:0000256" key="1">
    <source>
        <dbReference type="SAM" id="MobiDB-lite"/>
    </source>
</evidence>
<protein>
    <submittedName>
        <fullName evidence="2">Uncharacterized protein</fullName>
    </submittedName>
</protein>
<dbReference type="AlphaFoldDB" id="A0A382YCX6"/>
<dbReference type="EMBL" id="UINC01174839">
    <property type="protein sequence ID" value="SVD81166.1"/>
    <property type="molecule type" value="Genomic_DNA"/>
</dbReference>
<feature type="non-terminal residue" evidence="2">
    <location>
        <position position="120"/>
    </location>
</feature>
<dbReference type="Pfam" id="PF11303">
    <property type="entry name" value="DUF3105"/>
    <property type="match status" value="1"/>
</dbReference>
<organism evidence="2">
    <name type="scientific">marine metagenome</name>
    <dbReference type="NCBI Taxonomy" id="408172"/>
    <lineage>
        <taxon>unclassified sequences</taxon>
        <taxon>metagenomes</taxon>
        <taxon>ecological metagenomes</taxon>
    </lineage>
</organism>